<feature type="transmembrane region" description="Helical" evidence="1">
    <location>
        <begin position="31"/>
        <end position="50"/>
    </location>
</feature>
<keyword evidence="3" id="KW-1185">Reference proteome</keyword>
<accession>A0A098LL56</accession>
<gene>
    <name evidence="2" type="ORF">MYP_4372</name>
</gene>
<sequence length="99" mass="11413">MNNFKILPYLLVLLIVSPLSSYAGGERKYETIAIGSFFALALVALVVYYLRWKMSTATGDKFIYRQVEEIRNGRRVVVNKKFKVVQDKQNKKVKRRPGA</sequence>
<evidence type="ECO:0000313" key="3">
    <source>
        <dbReference type="Proteomes" id="UP000030185"/>
    </source>
</evidence>
<comment type="caution">
    <text evidence="2">The sequence shown here is derived from an EMBL/GenBank/DDBJ whole genome shotgun (WGS) entry which is preliminary data.</text>
</comment>
<keyword evidence="1" id="KW-0812">Transmembrane</keyword>
<dbReference type="RefSeq" id="WP_156140774.1">
    <property type="nucleotide sequence ID" value="NZ_BBLT01000011.1"/>
</dbReference>
<reference evidence="2 3" key="1">
    <citation type="submission" date="2014-09" db="EMBL/GenBank/DDBJ databases">
        <title>Sporocytophaga myxococcoides PG-01 genome sequencing.</title>
        <authorList>
            <person name="Liu L."/>
            <person name="Gao P.J."/>
            <person name="Chen G.J."/>
            <person name="Wang L.S."/>
        </authorList>
    </citation>
    <scope>NUCLEOTIDE SEQUENCE [LARGE SCALE GENOMIC DNA]</scope>
    <source>
        <strain evidence="2 3">PG-01</strain>
    </source>
</reference>
<dbReference type="AlphaFoldDB" id="A0A098LL56"/>
<evidence type="ECO:0000256" key="1">
    <source>
        <dbReference type="SAM" id="Phobius"/>
    </source>
</evidence>
<name>A0A098LL56_9BACT</name>
<keyword evidence="1" id="KW-1133">Transmembrane helix</keyword>
<protein>
    <submittedName>
        <fullName evidence="2">Uncharacterized protein</fullName>
    </submittedName>
</protein>
<keyword evidence="1" id="KW-0472">Membrane</keyword>
<organism evidence="2 3">
    <name type="scientific">Sporocytophaga myxococcoides</name>
    <dbReference type="NCBI Taxonomy" id="153721"/>
    <lineage>
        <taxon>Bacteria</taxon>
        <taxon>Pseudomonadati</taxon>
        <taxon>Bacteroidota</taxon>
        <taxon>Cytophagia</taxon>
        <taxon>Cytophagales</taxon>
        <taxon>Cytophagaceae</taxon>
        <taxon>Sporocytophaga</taxon>
    </lineage>
</organism>
<dbReference type="Proteomes" id="UP000030185">
    <property type="component" value="Unassembled WGS sequence"/>
</dbReference>
<dbReference type="EMBL" id="BBLT01000011">
    <property type="protein sequence ID" value="GAL87142.1"/>
    <property type="molecule type" value="Genomic_DNA"/>
</dbReference>
<proteinExistence type="predicted"/>
<evidence type="ECO:0000313" key="2">
    <source>
        <dbReference type="EMBL" id="GAL87142.1"/>
    </source>
</evidence>